<reference evidence="7 8" key="2">
    <citation type="submission" date="2018-02" db="EMBL/GenBank/DDBJ databases">
        <title>Subsurface microbial communities from deep shales in Ohio and West Virginia, USA.</title>
        <authorList>
            <person name="Wrighton K."/>
        </authorList>
    </citation>
    <scope>NUCLEOTIDE SEQUENCE [LARGE SCALE GENOMIC DNA]</scope>
    <source>
        <strain evidence="7 8">UTICA-S1B9</strain>
    </source>
</reference>
<keyword evidence="9" id="KW-1185">Reference proteome</keyword>
<dbReference type="Pfam" id="PF00114">
    <property type="entry name" value="Pilin"/>
    <property type="match status" value="1"/>
</dbReference>
<dbReference type="GO" id="GO:0007155">
    <property type="term" value="P:cell adhesion"/>
    <property type="evidence" value="ECO:0007669"/>
    <property type="project" value="InterPro"/>
</dbReference>
<keyword evidence="5" id="KW-1133">Transmembrane helix</keyword>
<evidence type="ECO:0000313" key="8">
    <source>
        <dbReference type="Proteomes" id="UP000239446"/>
    </source>
</evidence>
<evidence type="ECO:0000313" key="9">
    <source>
        <dbReference type="Proteomes" id="UP000239648"/>
    </source>
</evidence>
<proteinExistence type="inferred from homology"/>
<name>A0A2S6G947_9GAMM</name>
<dbReference type="PANTHER" id="PTHR30093">
    <property type="entry name" value="GENERAL SECRETION PATHWAY PROTEIN G"/>
    <property type="match status" value="1"/>
</dbReference>
<accession>A0A2S6G947</accession>
<dbReference type="NCBIfam" id="TIGR02532">
    <property type="entry name" value="IV_pilin_GFxxxE"/>
    <property type="match status" value="1"/>
</dbReference>
<dbReference type="PANTHER" id="PTHR30093:SF34">
    <property type="entry name" value="PREPILIN PEPTIDASE-DEPENDENT PROTEIN D"/>
    <property type="match status" value="1"/>
</dbReference>
<feature type="transmembrane region" description="Helical" evidence="5">
    <location>
        <begin position="12"/>
        <end position="36"/>
    </location>
</feature>
<evidence type="ECO:0000256" key="4">
    <source>
        <dbReference type="RuleBase" id="RU000389"/>
    </source>
</evidence>
<dbReference type="OrthoDB" id="5918848at2"/>
<keyword evidence="4" id="KW-0281">Fimbrium</keyword>
<dbReference type="InterPro" id="IPR045584">
    <property type="entry name" value="Pilin-like"/>
</dbReference>
<dbReference type="InterPro" id="IPR012902">
    <property type="entry name" value="N_methyl_site"/>
</dbReference>
<comment type="caution">
    <text evidence="7">The sequence shown here is derived from an EMBL/GenBank/DDBJ whole genome shotgun (WGS) entry which is preliminary data.</text>
</comment>
<sequence>MQEIQMNHGQKGFTLIELMIVVAIIGILAAVAIPAYQDYTTRARLTELPTLISGSKADLYDRVTSNGAWPVEAAGEIIADKLVISDVIVDAAAVDYTEGNTVDDPATIAITLSNTGNTGLDGDVVTFSFDVSNNGLEVSCDNNSDADEDNLLPSVCRDGADA</sequence>
<comment type="similarity">
    <text evidence="1 4">Belongs to the N-Me-Phe pilin family.</text>
</comment>
<dbReference type="Pfam" id="PF07963">
    <property type="entry name" value="N_methyl"/>
    <property type="match status" value="1"/>
</dbReference>
<dbReference type="EMBL" id="PTIT01000003">
    <property type="protein sequence ID" value="PPK52937.1"/>
    <property type="molecule type" value="Genomic_DNA"/>
</dbReference>
<evidence type="ECO:0000313" key="6">
    <source>
        <dbReference type="EMBL" id="PPK52937.1"/>
    </source>
</evidence>
<keyword evidence="5" id="KW-0812">Transmembrane</keyword>
<dbReference type="Proteomes" id="UP000239648">
    <property type="component" value="Unassembled WGS sequence"/>
</dbReference>
<dbReference type="PROSITE" id="PS00409">
    <property type="entry name" value="PROKAR_NTER_METHYL"/>
    <property type="match status" value="1"/>
</dbReference>
<gene>
    <name evidence="7" type="ORF">B0H24_100311</name>
    <name evidence="6" type="ORF">BY455_10311</name>
</gene>
<evidence type="ECO:0000256" key="3">
    <source>
        <dbReference type="ARBA" id="ARBA00029638"/>
    </source>
</evidence>
<keyword evidence="2" id="KW-0488">Methylation</keyword>
<dbReference type="Gene3D" id="3.30.700.10">
    <property type="entry name" value="Glycoprotein, Type 4 Pilin"/>
    <property type="match status" value="1"/>
</dbReference>
<dbReference type="Proteomes" id="UP000239446">
    <property type="component" value="Unassembled WGS sequence"/>
</dbReference>
<dbReference type="RefSeq" id="WP_146082680.1">
    <property type="nucleotide sequence ID" value="NZ_PTIT01000003.1"/>
</dbReference>
<evidence type="ECO:0000256" key="5">
    <source>
        <dbReference type="SAM" id="Phobius"/>
    </source>
</evidence>
<organism evidence="7 8">
    <name type="scientific">Marinobacter persicus</name>
    <dbReference type="NCBI Taxonomy" id="930118"/>
    <lineage>
        <taxon>Bacteria</taxon>
        <taxon>Pseudomonadati</taxon>
        <taxon>Pseudomonadota</taxon>
        <taxon>Gammaproteobacteria</taxon>
        <taxon>Pseudomonadales</taxon>
        <taxon>Marinobacteraceae</taxon>
        <taxon>Marinobacter</taxon>
    </lineage>
</organism>
<dbReference type="SUPFAM" id="SSF54523">
    <property type="entry name" value="Pili subunits"/>
    <property type="match status" value="1"/>
</dbReference>
<dbReference type="AlphaFoldDB" id="A0A2S6G947"/>
<keyword evidence="5" id="KW-0472">Membrane</keyword>
<evidence type="ECO:0000256" key="2">
    <source>
        <dbReference type="ARBA" id="ARBA00022481"/>
    </source>
</evidence>
<dbReference type="EMBL" id="PTIU01000003">
    <property type="protein sequence ID" value="PPK55814.1"/>
    <property type="molecule type" value="Genomic_DNA"/>
</dbReference>
<protein>
    <recommendedName>
        <fullName evidence="3">Pilin</fullName>
    </recommendedName>
</protein>
<dbReference type="GO" id="GO:0009289">
    <property type="term" value="C:pilus"/>
    <property type="evidence" value="ECO:0007669"/>
    <property type="project" value="InterPro"/>
</dbReference>
<evidence type="ECO:0000256" key="1">
    <source>
        <dbReference type="ARBA" id="ARBA00005233"/>
    </source>
</evidence>
<reference evidence="6 9" key="1">
    <citation type="submission" date="2018-02" db="EMBL/GenBank/DDBJ databases">
        <title>Deep subsurface shale carbon reservoir microbial communities from Ohio and West Virginia, USA.</title>
        <authorList>
            <person name="Wrighton K."/>
        </authorList>
    </citation>
    <scope>NUCLEOTIDE SEQUENCE [LARGE SCALE GENOMIC DNA]</scope>
    <source>
        <strain evidence="6 9">UTICA-S1B6</strain>
    </source>
</reference>
<evidence type="ECO:0000313" key="7">
    <source>
        <dbReference type="EMBL" id="PPK55814.1"/>
    </source>
</evidence>
<dbReference type="InterPro" id="IPR001082">
    <property type="entry name" value="Pilin"/>
</dbReference>